<evidence type="ECO:0000256" key="2">
    <source>
        <dbReference type="ARBA" id="ARBA00037999"/>
    </source>
</evidence>
<dbReference type="PANTHER" id="PTHR30244">
    <property type="entry name" value="TRANSAMINASE"/>
    <property type="match status" value="1"/>
</dbReference>
<evidence type="ECO:0000256" key="4">
    <source>
        <dbReference type="PIRSR" id="PIRSR000390-2"/>
    </source>
</evidence>
<dbReference type="AlphaFoldDB" id="A0A1I7EHP2"/>
<gene>
    <name evidence="6" type="ORF">SAMN05192563_102123</name>
</gene>
<dbReference type="CDD" id="cd00616">
    <property type="entry name" value="AHBA_syn"/>
    <property type="match status" value="1"/>
</dbReference>
<dbReference type="InterPro" id="IPR000653">
    <property type="entry name" value="DegT/StrS_aminotransferase"/>
</dbReference>
<dbReference type="InterPro" id="IPR015422">
    <property type="entry name" value="PyrdxlP-dep_Trfase_small"/>
</dbReference>
<organism evidence="6 7">
    <name type="scientific">Paraburkholderia aspalathi</name>
    <dbReference type="NCBI Taxonomy" id="1324617"/>
    <lineage>
        <taxon>Bacteria</taxon>
        <taxon>Pseudomonadati</taxon>
        <taxon>Pseudomonadota</taxon>
        <taxon>Betaproteobacteria</taxon>
        <taxon>Burkholderiales</taxon>
        <taxon>Burkholderiaceae</taxon>
        <taxon>Paraburkholderia</taxon>
    </lineage>
</organism>
<keyword evidence="1 4" id="KW-0663">Pyridoxal phosphate</keyword>
<proteinExistence type="inferred from homology"/>
<evidence type="ECO:0000256" key="1">
    <source>
        <dbReference type="ARBA" id="ARBA00022898"/>
    </source>
</evidence>
<feature type="modified residue" description="N6-(pyridoxal phosphate)lysine" evidence="4">
    <location>
        <position position="188"/>
    </location>
</feature>
<sequence length="380" mass="42334">MKGPMDQLIPVTQPFLPPLDEFRPYLEQIWASKWVTNNGPFHARLEQSLCDYLGVEHLSLFSNGTLALITALQAMKISGEVITTPFSFVATTHALHWNGIRPVFADIDPNSMNLDPAKIEAAITPQTTAILPVHVYGNPCAVEEIGRIADNYGLRVLYDAAHTFGVRRDGRSVLEFGDMSVLSFHGTKVFNTFEGGAIICQDAKTKRRIDHLKNFGFVDEVTVVGPGINGKMNEIQAAFGLLQLEHIDHILAERAKIDERYRLAFQNVRGLRLLDVPKNCTRNYSYFPVRVGSEFPVSRDALYDALRANKIAARRYFYPLINEFPTYRGLPSAAPSNLPIATEISREVLCLPIFPGLDVRTQDQIIDIVLNAAGLSQHAS</sequence>
<dbReference type="SUPFAM" id="SSF53383">
    <property type="entry name" value="PLP-dependent transferases"/>
    <property type="match status" value="1"/>
</dbReference>
<dbReference type="Pfam" id="PF01041">
    <property type="entry name" value="DegT_DnrJ_EryC1"/>
    <property type="match status" value="1"/>
</dbReference>
<dbReference type="Proteomes" id="UP000198844">
    <property type="component" value="Unassembled WGS sequence"/>
</dbReference>
<evidence type="ECO:0000256" key="5">
    <source>
        <dbReference type="RuleBase" id="RU004508"/>
    </source>
</evidence>
<feature type="active site" description="Proton acceptor" evidence="3">
    <location>
        <position position="188"/>
    </location>
</feature>
<evidence type="ECO:0000313" key="7">
    <source>
        <dbReference type="Proteomes" id="UP000198844"/>
    </source>
</evidence>
<dbReference type="InterPro" id="IPR015421">
    <property type="entry name" value="PyrdxlP-dep_Trfase_major"/>
</dbReference>
<evidence type="ECO:0000256" key="3">
    <source>
        <dbReference type="PIRSR" id="PIRSR000390-1"/>
    </source>
</evidence>
<protein>
    <submittedName>
        <fullName evidence="6">dTDP-4-amino-4,6-dideoxygalactose transaminase</fullName>
    </submittedName>
</protein>
<dbReference type="EMBL" id="FPBH01000021">
    <property type="protein sequence ID" value="SFU23458.1"/>
    <property type="molecule type" value="Genomic_DNA"/>
</dbReference>
<dbReference type="GO" id="GO:0030170">
    <property type="term" value="F:pyridoxal phosphate binding"/>
    <property type="evidence" value="ECO:0007669"/>
    <property type="project" value="TreeGrafter"/>
</dbReference>
<dbReference type="GO" id="GO:0008483">
    <property type="term" value="F:transaminase activity"/>
    <property type="evidence" value="ECO:0007669"/>
    <property type="project" value="TreeGrafter"/>
</dbReference>
<evidence type="ECO:0000313" key="6">
    <source>
        <dbReference type="EMBL" id="SFU23458.1"/>
    </source>
</evidence>
<comment type="similarity">
    <text evidence="2 5">Belongs to the DegT/DnrJ/EryC1 family.</text>
</comment>
<dbReference type="GO" id="GO:0000271">
    <property type="term" value="P:polysaccharide biosynthetic process"/>
    <property type="evidence" value="ECO:0007669"/>
    <property type="project" value="TreeGrafter"/>
</dbReference>
<dbReference type="InterPro" id="IPR015424">
    <property type="entry name" value="PyrdxlP-dep_Trfase"/>
</dbReference>
<dbReference type="PANTHER" id="PTHR30244:SF9">
    <property type="entry name" value="PROTEIN RV3402C"/>
    <property type="match status" value="1"/>
</dbReference>
<reference evidence="6 7" key="1">
    <citation type="submission" date="2016-10" db="EMBL/GenBank/DDBJ databases">
        <authorList>
            <person name="de Groot N.N."/>
        </authorList>
    </citation>
    <scope>NUCLEOTIDE SEQUENCE [LARGE SCALE GENOMIC DNA]</scope>
    <source>
        <strain evidence="6 7">LMG 27731</strain>
    </source>
</reference>
<dbReference type="Gene3D" id="3.90.1150.10">
    <property type="entry name" value="Aspartate Aminotransferase, domain 1"/>
    <property type="match status" value="1"/>
</dbReference>
<dbReference type="PIRSF" id="PIRSF000390">
    <property type="entry name" value="PLP_StrS"/>
    <property type="match status" value="1"/>
</dbReference>
<dbReference type="Gene3D" id="3.40.640.10">
    <property type="entry name" value="Type I PLP-dependent aspartate aminotransferase-like (Major domain)"/>
    <property type="match status" value="1"/>
</dbReference>
<name>A0A1I7EHP2_9BURK</name>
<accession>A0A1I7EHP2</accession>